<keyword evidence="2" id="KW-1185">Reference proteome</keyword>
<dbReference type="HOGENOM" id="CLU_1714026_0_0_1"/>
<evidence type="ECO:0000313" key="1">
    <source>
        <dbReference type="EMBL" id="KIK14115.1"/>
    </source>
</evidence>
<gene>
    <name evidence="1" type="ORF">PISMIDRAFT_364275</name>
</gene>
<protein>
    <submittedName>
        <fullName evidence="1">Unplaced genomic scaffold scaffold_270, whole genome shotgun sequence</fullName>
    </submittedName>
</protein>
<sequence length="153" mass="17277">MFTKLGHGELVYTFGDADDADVTTQQIRDCLVTTEQLGFQYHTREYPVHCCSEVRQVLLDCDRIELDQLTTYIAMHFAVCNATSSNLGELISSVKFQDRWGQRPSQKTTEHTKAQVSHHAVLFNHASNRRDAGISYAWPTGNLRAPLTTECQA</sequence>
<dbReference type="Proteomes" id="UP000054018">
    <property type="component" value="Unassembled WGS sequence"/>
</dbReference>
<name>A0A0C9XP10_9AGAM</name>
<accession>A0A0C9XP10</accession>
<dbReference type="EMBL" id="KN833954">
    <property type="protein sequence ID" value="KIK14115.1"/>
    <property type="molecule type" value="Genomic_DNA"/>
</dbReference>
<reference evidence="2" key="2">
    <citation type="submission" date="2015-01" db="EMBL/GenBank/DDBJ databases">
        <title>Evolutionary Origins and Diversification of the Mycorrhizal Mutualists.</title>
        <authorList>
            <consortium name="DOE Joint Genome Institute"/>
            <consortium name="Mycorrhizal Genomics Consortium"/>
            <person name="Kohler A."/>
            <person name="Kuo A."/>
            <person name="Nagy L.G."/>
            <person name="Floudas D."/>
            <person name="Copeland A."/>
            <person name="Barry K.W."/>
            <person name="Cichocki N."/>
            <person name="Veneault-Fourrey C."/>
            <person name="LaButti K."/>
            <person name="Lindquist E.A."/>
            <person name="Lipzen A."/>
            <person name="Lundell T."/>
            <person name="Morin E."/>
            <person name="Murat C."/>
            <person name="Riley R."/>
            <person name="Ohm R."/>
            <person name="Sun H."/>
            <person name="Tunlid A."/>
            <person name="Henrissat B."/>
            <person name="Grigoriev I.V."/>
            <person name="Hibbett D.S."/>
            <person name="Martin F."/>
        </authorList>
    </citation>
    <scope>NUCLEOTIDE SEQUENCE [LARGE SCALE GENOMIC DNA]</scope>
    <source>
        <strain evidence="2">441</strain>
    </source>
</reference>
<evidence type="ECO:0000313" key="2">
    <source>
        <dbReference type="Proteomes" id="UP000054018"/>
    </source>
</evidence>
<reference evidence="1 2" key="1">
    <citation type="submission" date="2014-04" db="EMBL/GenBank/DDBJ databases">
        <authorList>
            <consortium name="DOE Joint Genome Institute"/>
            <person name="Kuo A."/>
            <person name="Kohler A."/>
            <person name="Costa M.D."/>
            <person name="Nagy L.G."/>
            <person name="Floudas D."/>
            <person name="Copeland A."/>
            <person name="Barry K.W."/>
            <person name="Cichocki N."/>
            <person name="Veneault-Fourrey C."/>
            <person name="LaButti K."/>
            <person name="Lindquist E.A."/>
            <person name="Lipzen A."/>
            <person name="Lundell T."/>
            <person name="Morin E."/>
            <person name="Murat C."/>
            <person name="Sun H."/>
            <person name="Tunlid A."/>
            <person name="Henrissat B."/>
            <person name="Grigoriev I.V."/>
            <person name="Hibbett D.S."/>
            <person name="Martin F."/>
            <person name="Nordberg H.P."/>
            <person name="Cantor M.N."/>
            <person name="Hua S.X."/>
        </authorList>
    </citation>
    <scope>NUCLEOTIDE SEQUENCE [LARGE SCALE GENOMIC DNA]</scope>
    <source>
        <strain evidence="1 2">441</strain>
    </source>
</reference>
<organism evidence="1 2">
    <name type="scientific">Pisolithus microcarpus 441</name>
    <dbReference type="NCBI Taxonomy" id="765257"/>
    <lineage>
        <taxon>Eukaryota</taxon>
        <taxon>Fungi</taxon>
        <taxon>Dikarya</taxon>
        <taxon>Basidiomycota</taxon>
        <taxon>Agaricomycotina</taxon>
        <taxon>Agaricomycetes</taxon>
        <taxon>Agaricomycetidae</taxon>
        <taxon>Boletales</taxon>
        <taxon>Sclerodermatineae</taxon>
        <taxon>Pisolithaceae</taxon>
        <taxon>Pisolithus</taxon>
    </lineage>
</organism>
<dbReference type="AlphaFoldDB" id="A0A0C9XP10"/>
<proteinExistence type="predicted"/>